<name>W2S5Q5_CYPE1</name>
<feature type="compositionally biased region" description="Pro residues" evidence="1">
    <location>
        <begin position="101"/>
        <end position="116"/>
    </location>
</feature>
<evidence type="ECO:0000256" key="2">
    <source>
        <dbReference type="SAM" id="Phobius"/>
    </source>
</evidence>
<feature type="region of interest" description="Disordered" evidence="1">
    <location>
        <begin position="171"/>
        <end position="246"/>
    </location>
</feature>
<protein>
    <submittedName>
        <fullName evidence="3">Uncharacterized protein</fullName>
    </submittedName>
</protein>
<dbReference type="VEuPathDB" id="FungiDB:HMPREF1541_02438"/>
<dbReference type="InParanoid" id="W2S5Q5"/>
<sequence>MASNSILLPVADQSPSTAGSLRQLSSLFPAAPELLSLTVGILLGATIFSYRRRRSDHQRQDLESIAVAREPKDQLPTPPPHPLLSLPQSPPPPLYDAQSTKPPPPPSAFTDLPPPLRTTLHSQVGPPVTSTDLASRPWRRVTYPLPRHPCDPRATEVHVTQGVQFFLQPESLLPIDGNGDGDAAASEKQSQQQQQQQQPRQARQWRKRRIMTFEAVARDPDEEESRDGGGRRAAPPPSGDDAQVAGIGAGAGAAILGFGTSPPVVQESVVVNVVSEADMWAKMRGVEIEI</sequence>
<keyword evidence="2" id="KW-0812">Transmembrane</keyword>
<feature type="compositionally biased region" description="Low complexity" evidence="1">
    <location>
        <begin position="189"/>
        <end position="202"/>
    </location>
</feature>
<dbReference type="GeneID" id="19969777"/>
<organism evidence="3 4">
    <name type="scientific">Cyphellophora europaea (strain CBS 101466)</name>
    <name type="common">Phialophora europaea</name>
    <dbReference type="NCBI Taxonomy" id="1220924"/>
    <lineage>
        <taxon>Eukaryota</taxon>
        <taxon>Fungi</taxon>
        <taxon>Dikarya</taxon>
        <taxon>Ascomycota</taxon>
        <taxon>Pezizomycotina</taxon>
        <taxon>Eurotiomycetes</taxon>
        <taxon>Chaetothyriomycetidae</taxon>
        <taxon>Chaetothyriales</taxon>
        <taxon>Cyphellophoraceae</taxon>
        <taxon>Cyphellophora</taxon>
    </lineage>
</organism>
<evidence type="ECO:0000256" key="1">
    <source>
        <dbReference type="SAM" id="MobiDB-lite"/>
    </source>
</evidence>
<dbReference type="AlphaFoldDB" id="W2S5Q5"/>
<evidence type="ECO:0000313" key="4">
    <source>
        <dbReference type="Proteomes" id="UP000030752"/>
    </source>
</evidence>
<feature type="compositionally biased region" description="Pro residues" evidence="1">
    <location>
        <begin position="76"/>
        <end position="94"/>
    </location>
</feature>
<dbReference type="Proteomes" id="UP000030752">
    <property type="component" value="Unassembled WGS sequence"/>
</dbReference>
<keyword evidence="4" id="KW-1185">Reference proteome</keyword>
<feature type="transmembrane region" description="Helical" evidence="2">
    <location>
        <begin position="30"/>
        <end position="50"/>
    </location>
</feature>
<keyword evidence="2" id="KW-1133">Transmembrane helix</keyword>
<keyword evidence="2" id="KW-0472">Membrane</keyword>
<reference evidence="3 4" key="1">
    <citation type="submission" date="2013-03" db="EMBL/GenBank/DDBJ databases">
        <title>The Genome Sequence of Phialophora europaea CBS 101466.</title>
        <authorList>
            <consortium name="The Broad Institute Genomics Platform"/>
            <person name="Cuomo C."/>
            <person name="de Hoog S."/>
            <person name="Gorbushina A."/>
            <person name="Walker B."/>
            <person name="Young S.K."/>
            <person name="Zeng Q."/>
            <person name="Gargeya S."/>
            <person name="Fitzgerald M."/>
            <person name="Haas B."/>
            <person name="Abouelleil A."/>
            <person name="Allen A.W."/>
            <person name="Alvarado L."/>
            <person name="Arachchi H.M."/>
            <person name="Berlin A.M."/>
            <person name="Chapman S.B."/>
            <person name="Gainer-Dewar J."/>
            <person name="Goldberg J."/>
            <person name="Griggs A."/>
            <person name="Gujja S."/>
            <person name="Hansen M."/>
            <person name="Howarth C."/>
            <person name="Imamovic A."/>
            <person name="Ireland A."/>
            <person name="Larimer J."/>
            <person name="McCowan C."/>
            <person name="Murphy C."/>
            <person name="Pearson M."/>
            <person name="Poon T.W."/>
            <person name="Priest M."/>
            <person name="Roberts A."/>
            <person name="Saif S."/>
            <person name="Shea T."/>
            <person name="Sisk P."/>
            <person name="Sykes S."/>
            <person name="Wortman J."/>
            <person name="Nusbaum C."/>
            <person name="Birren B."/>
        </authorList>
    </citation>
    <scope>NUCLEOTIDE SEQUENCE [LARGE SCALE GENOMIC DNA]</scope>
    <source>
        <strain evidence="3 4">CBS 101466</strain>
    </source>
</reference>
<evidence type="ECO:0000313" key="3">
    <source>
        <dbReference type="EMBL" id="ETN43279.1"/>
    </source>
</evidence>
<dbReference type="RefSeq" id="XP_008715015.1">
    <property type="nucleotide sequence ID" value="XM_008716793.1"/>
</dbReference>
<dbReference type="EMBL" id="KB822718">
    <property type="protein sequence ID" value="ETN43279.1"/>
    <property type="molecule type" value="Genomic_DNA"/>
</dbReference>
<proteinExistence type="predicted"/>
<feature type="region of interest" description="Disordered" evidence="1">
    <location>
        <begin position="64"/>
        <end position="135"/>
    </location>
</feature>
<gene>
    <name evidence="3" type="ORF">HMPREF1541_02438</name>
</gene>
<accession>W2S5Q5</accession>
<dbReference type="HOGENOM" id="CLU_959839_0_0_1"/>